<name>W5MI01_LEPOC</name>
<dbReference type="GO" id="GO:0016020">
    <property type="term" value="C:membrane"/>
    <property type="evidence" value="ECO:0007669"/>
    <property type="project" value="UniProtKB-SubCell"/>
</dbReference>
<dbReference type="PANTHER" id="PTHR13002:SF1">
    <property type="entry name" value="COMPLEX I ASSEMBLY FACTOR TIMMDC1, MITOCHONDRIAL"/>
    <property type="match status" value="1"/>
</dbReference>
<dbReference type="Pfam" id="PF02466">
    <property type="entry name" value="Tim17"/>
    <property type="match status" value="1"/>
</dbReference>
<evidence type="ECO:0000256" key="5">
    <source>
        <dbReference type="ARBA" id="ARBA00023136"/>
    </source>
</evidence>
<dbReference type="AlphaFoldDB" id="W5MI01"/>
<keyword evidence="4 9" id="KW-1133">Transmembrane helix</keyword>
<dbReference type="Ensembl" id="ENSLOCT00000008020.1">
    <property type="protein sequence ID" value="ENSLOCP00000008010.1"/>
    <property type="gene ID" value="ENSLOCG00000006630.1"/>
</dbReference>
<evidence type="ECO:0000256" key="6">
    <source>
        <dbReference type="ARBA" id="ARBA00037236"/>
    </source>
</evidence>
<keyword evidence="5 9" id="KW-0472">Membrane</keyword>
<dbReference type="GO" id="GO:0032981">
    <property type="term" value="P:mitochondrial respiratory chain complex I assembly"/>
    <property type="evidence" value="ECO:0007669"/>
    <property type="project" value="InterPro"/>
</dbReference>
<dbReference type="EMBL" id="AHAT01020360">
    <property type="status" value="NOT_ANNOTATED_CDS"/>
    <property type="molecule type" value="Genomic_DNA"/>
</dbReference>
<evidence type="ECO:0000256" key="8">
    <source>
        <dbReference type="ARBA" id="ARBA00041344"/>
    </source>
</evidence>
<evidence type="ECO:0000256" key="9">
    <source>
        <dbReference type="SAM" id="Phobius"/>
    </source>
</evidence>
<keyword evidence="3 9" id="KW-0812">Transmembrane</keyword>
<comment type="subcellular location">
    <subcellularLocation>
        <location evidence="1">Membrane</location>
        <topology evidence="1">Multi-pass membrane protein</topology>
    </subcellularLocation>
</comment>
<evidence type="ECO:0000256" key="1">
    <source>
        <dbReference type="ARBA" id="ARBA00004141"/>
    </source>
</evidence>
<dbReference type="GeneTree" id="ENSGT00390000013817"/>
<evidence type="ECO:0000313" key="11">
    <source>
        <dbReference type="Proteomes" id="UP000018468"/>
    </source>
</evidence>
<sequence>MSACPRLDKPPRGSSYSTLFWGLVPFPRVLAADGVGSGAPAENAVQLPRYISKPELPDTGWDRIKELFDRSEMQAYPEEILNIVKSGLTAAVVGMVYGGIPAARQAREHFIQQSQAEVYRHQVEAVRSAHNAAIRGFIRFGWRWSWRVAAFVTLFSTVSTGLSVYRDKNSLSHYSAAGAITGGLFRLNMGLSGMLACSAIGAVLGVPAGALMMAVQRLTGETHRERKRRERRELYELKLAEWNARLNVTEGLIDEMSKVEDGSIETDLDRIEELLNLPRNEEASASKQKKD</sequence>
<dbReference type="InParanoid" id="W5MI01"/>
<evidence type="ECO:0000256" key="7">
    <source>
        <dbReference type="ARBA" id="ARBA00040778"/>
    </source>
</evidence>
<dbReference type="OMA" id="SYMNFME"/>
<organism evidence="10 11">
    <name type="scientific">Lepisosteus oculatus</name>
    <name type="common">Spotted gar</name>
    <dbReference type="NCBI Taxonomy" id="7918"/>
    <lineage>
        <taxon>Eukaryota</taxon>
        <taxon>Metazoa</taxon>
        <taxon>Chordata</taxon>
        <taxon>Craniata</taxon>
        <taxon>Vertebrata</taxon>
        <taxon>Euteleostomi</taxon>
        <taxon>Actinopterygii</taxon>
        <taxon>Neopterygii</taxon>
        <taxon>Holostei</taxon>
        <taxon>Semionotiformes</taxon>
        <taxon>Lepisosteidae</taxon>
        <taxon>Lepisosteus</taxon>
    </lineage>
</organism>
<evidence type="ECO:0000256" key="3">
    <source>
        <dbReference type="ARBA" id="ARBA00022692"/>
    </source>
</evidence>
<dbReference type="Proteomes" id="UP000018468">
    <property type="component" value="Linkage group LG17"/>
</dbReference>
<comment type="function">
    <text evidence="6">Chaperone protein involved in the assembly of the mitochondrial NADH:ubiquinone oxidoreductase complex (complex I). Participates in constructing the membrane arm of complex I.</text>
</comment>
<evidence type="ECO:0000313" key="10">
    <source>
        <dbReference type="Ensembl" id="ENSLOCP00000008010.1"/>
    </source>
</evidence>
<dbReference type="FunCoup" id="W5MI01">
    <property type="interactions" value="691"/>
</dbReference>
<evidence type="ECO:0000256" key="4">
    <source>
        <dbReference type="ARBA" id="ARBA00022989"/>
    </source>
</evidence>
<dbReference type="InterPro" id="IPR055299">
    <property type="entry name" value="TIMMDC1"/>
</dbReference>
<dbReference type="eggNOG" id="KOG4608">
    <property type="taxonomic scope" value="Eukaryota"/>
</dbReference>
<dbReference type="PANTHER" id="PTHR13002">
    <property type="entry name" value="C3ORF1 PROTEIN-RELATED"/>
    <property type="match status" value="1"/>
</dbReference>
<keyword evidence="11" id="KW-1185">Reference proteome</keyword>
<dbReference type="STRING" id="7918.ENSLOCP00000008010"/>
<feature type="transmembrane region" description="Helical" evidence="9">
    <location>
        <begin position="193"/>
        <end position="219"/>
    </location>
</feature>
<comment type="similarity">
    <text evidence="2">Belongs to the Tim17/Tim22/Tim23 family.</text>
</comment>
<dbReference type="Bgee" id="ENSLOCG00000006630">
    <property type="expression patterns" value="Expressed in pharyngeal gill and 13 other cell types or tissues"/>
</dbReference>
<feature type="transmembrane region" description="Helical" evidence="9">
    <location>
        <begin position="144"/>
        <end position="165"/>
    </location>
</feature>
<dbReference type="HOGENOM" id="CLU_068982_0_0_1"/>
<proteinExistence type="inferred from homology"/>
<accession>W5MI01</accession>
<evidence type="ECO:0000256" key="2">
    <source>
        <dbReference type="ARBA" id="ARBA00008444"/>
    </source>
</evidence>
<reference evidence="10" key="3">
    <citation type="submission" date="2025-09" db="UniProtKB">
        <authorList>
            <consortium name="Ensembl"/>
        </authorList>
    </citation>
    <scope>IDENTIFICATION</scope>
</reference>
<protein>
    <recommendedName>
        <fullName evidence="7">Complex I assembly factor TIMMDC1, mitochondrial</fullName>
    </recommendedName>
    <alternativeName>
        <fullName evidence="8">Translocase of inner mitochondrial membrane domain-containing protein 1</fullName>
    </alternativeName>
</protein>
<reference evidence="10" key="2">
    <citation type="submission" date="2025-08" db="UniProtKB">
        <authorList>
            <consortium name="Ensembl"/>
        </authorList>
    </citation>
    <scope>IDENTIFICATION</scope>
</reference>
<dbReference type="GO" id="GO:0005739">
    <property type="term" value="C:mitochondrion"/>
    <property type="evidence" value="ECO:0000318"/>
    <property type="project" value="GO_Central"/>
</dbReference>
<reference evidence="11" key="1">
    <citation type="submission" date="2011-12" db="EMBL/GenBank/DDBJ databases">
        <title>The Draft Genome of Lepisosteus oculatus.</title>
        <authorList>
            <consortium name="The Broad Institute Genome Assembly &amp; Analysis Group"/>
            <consortium name="Computational R&amp;D Group"/>
            <consortium name="and Sequencing Platform"/>
            <person name="Di Palma F."/>
            <person name="Alfoldi J."/>
            <person name="Johnson J."/>
            <person name="Berlin A."/>
            <person name="Gnerre S."/>
            <person name="Jaffe D."/>
            <person name="MacCallum I."/>
            <person name="Young S."/>
            <person name="Walker B.J."/>
            <person name="Lander E.S."/>
            <person name="Lindblad-Toh K."/>
        </authorList>
    </citation>
    <scope>NUCLEOTIDE SEQUENCE [LARGE SCALE GENOMIC DNA]</scope>
</reference>